<proteinExistence type="predicted"/>
<evidence type="ECO:0008006" key="3">
    <source>
        <dbReference type="Google" id="ProtNLM"/>
    </source>
</evidence>
<dbReference type="Proteomes" id="UP001642464">
    <property type="component" value="Unassembled WGS sequence"/>
</dbReference>
<dbReference type="EMBL" id="CAXAMM010020779">
    <property type="protein sequence ID" value="CAK9048573.1"/>
    <property type="molecule type" value="Genomic_DNA"/>
</dbReference>
<accession>A0ABP0MBV3</accession>
<organism evidence="1 2">
    <name type="scientific">Durusdinium trenchii</name>
    <dbReference type="NCBI Taxonomy" id="1381693"/>
    <lineage>
        <taxon>Eukaryota</taxon>
        <taxon>Sar</taxon>
        <taxon>Alveolata</taxon>
        <taxon>Dinophyceae</taxon>
        <taxon>Suessiales</taxon>
        <taxon>Symbiodiniaceae</taxon>
        <taxon>Durusdinium</taxon>
    </lineage>
</organism>
<protein>
    <recommendedName>
        <fullName evidence="3">Peptidase A2 domain-containing protein</fullName>
    </recommendedName>
</protein>
<gene>
    <name evidence="1" type="ORF">SCF082_LOCUS27036</name>
</gene>
<evidence type="ECO:0000313" key="2">
    <source>
        <dbReference type="Proteomes" id="UP001642464"/>
    </source>
</evidence>
<keyword evidence="2" id="KW-1185">Reference proteome</keyword>
<name>A0ABP0MBV3_9DINO</name>
<sequence length="638" mass="68667">MATRCAMATPPSKRAERGRAARRFSRALWPVAASVATPFVLPRFGLYRPARPQLHGDGGSALPAPRSARRAVASFSTEIRRLEFSDAALVGSGYDLVDVRVLTKEGAPVEATFMLDSGLSTNLVSPSFLEKLGLEAEAEPMEGTALGGNMMKLRSTYLPGLEILGDDGNETRFAGLWQGDGWRAWCTLDWEAWKGAAAKSKTIQGKVQYEVLPSQAMSDAQLEMVGWRGQETVEGEMKAGRFLGRGVSVEPKGVLATTESYEFEEEGDSLVEMRSGMRLQRRGYRPSLPLPGPLHATSVPFTQEQLAQREGIQLDGMLGQLPLYQDFAVEVDPEAKRLTLRMPKEASAAAKEAGMRRLPGMDLPSRLMGVNVFHAALTEGAPGDAVPALVDSGSANSVVNWAAAEVLFGLRQGDRIIRQAPRIRAIGVGGGFIDMPLLRFSLGLVGEGDMLVPHPVRVAIGDAQVFGEIFGREERGGWFGMGPKPLKPAALIGQDILSQQRHIFCASEPALYAAPGTEVSGSFRHMGEGDCVDPEGRRLAGLQKLGCTTDDAAWECLSLPPGSCGGIAVTPQGTYQGLCYIFVSEDLGRDEELQARGFFRYEAPQGQELAPPGSTVARADGTKDAQCFKWEDAEVPGN</sequence>
<comment type="caution">
    <text evidence="1">The sequence shown here is derived from an EMBL/GenBank/DDBJ whole genome shotgun (WGS) entry which is preliminary data.</text>
</comment>
<evidence type="ECO:0000313" key="1">
    <source>
        <dbReference type="EMBL" id="CAK9048573.1"/>
    </source>
</evidence>
<reference evidence="1 2" key="1">
    <citation type="submission" date="2024-02" db="EMBL/GenBank/DDBJ databases">
        <authorList>
            <person name="Chen Y."/>
            <person name="Shah S."/>
            <person name="Dougan E. K."/>
            <person name="Thang M."/>
            <person name="Chan C."/>
        </authorList>
    </citation>
    <scope>NUCLEOTIDE SEQUENCE [LARGE SCALE GENOMIC DNA]</scope>
</reference>